<dbReference type="SUPFAM" id="SSF109635">
    <property type="entry name" value="DnaK suppressor protein DksA, alpha-hairpin domain"/>
    <property type="match status" value="1"/>
</dbReference>
<dbReference type="PANTHER" id="PTHR33823:SF4">
    <property type="entry name" value="GENERAL STRESS PROTEIN 16O"/>
    <property type="match status" value="1"/>
</dbReference>
<feature type="zinc finger region" description="dksA C4-type" evidence="4">
    <location>
        <begin position="85"/>
        <end position="109"/>
    </location>
</feature>
<evidence type="ECO:0000313" key="7">
    <source>
        <dbReference type="Proteomes" id="UP001202961"/>
    </source>
</evidence>
<reference evidence="6 7" key="1">
    <citation type="journal article" date="2022" name="Syst. Appl. Microbiol.">
        <title>Rhodopirellula aestuarii sp. nov., a novel member of the genus Rhodopirellula isolated from brackish sediments collected in the Tagus River estuary, Portugal.</title>
        <authorList>
            <person name="Vitorino I.R."/>
            <person name="Klimek D."/>
            <person name="Calusinska M."/>
            <person name="Lobo-da-Cunha A."/>
            <person name="Vasconcelos V."/>
            <person name="Lage O.M."/>
        </authorList>
    </citation>
    <scope>NUCLEOTIDE SEQUENCE [LARGE SCALE GENOMIC DNA]</scope>
    <source>
        <strain evidence="6 7">ICT_H3.1</strain>
    </source>
</reference>
<name>A0ABT0U0E5_9BACT</name>
<dbReference type="PANTHER" id="PTHR33823">
    <property type="entry name" value="RNA POLYMERASE-BINDING TRANSCRIPTION FACTOR DKSA-RELATED"/>
    <property type="match status" value="1"/>
</dbReference>
<evidence type="ECO:0000256" key="1">
    <source>
        <dbReference type="ARBA" id="ARBA00022723"/>
    </source>
</evidence>
<sequence>MTRVQFIQSLTSQLERRGEQTRGSLRVEMDELQSLHDQSVGDFGDRGIEAHASELVGKLAESESRELAEIEDALQRLHDGHFGDCLDCGKPIPVNRLRAIPHAARCIRCQETLESGRLLAA</sequence>
<dbReference type="Pfam" id="PF01258">
    <property type="entry name" value="zf-dskA_traR"/>
    <property type="match status" value="1"/>
</dbReference>
<accession>A0ABT0U0E5</accession>
<dbReference type="RefSeq" id="WP_250927982.1">
    <property type="nucleotide sequence ID" value="NZ_JAMQBK010000021.1"/>
</dbReference>
<keyword evidence="7" id="KW-1185">Reference proteome</keyword>
<keyword evidence="1" id="KW-0479">Metal-binding</keyword>
<evidence type="ECO:0000256" key="4">
    <source>
        <dbReference type="PROSITE-ProRule" id="PRU00510"/>
    </source>
</evidence>
<proteinExistence type="predicted"/>
<dbReference type="Gene3D" id="1.20.120.910">
    <property type="entry name" value="DksA, coiled-coil domain"/>
    <property type="match status" value="1"/>
</dbReference>
<evidence type="ECO:0000313" key="6">
    <source>
        <dbReference type="EMBL" id="MCM2370310.1"/>
    </source>
</evidence>
<dbReference type="InterPro" id="IPR037187">
    <property type="entry name" value="DnaK_N"/>
</dbReference>
<protein>
    <submittedName>
        <fullName evidence="6">TraR/DksA C4-type zinc finger protein</fullName>
    </submittedName>
</protein>
<keyword evidence="3" id="KW-0862">Zinc</keyword>
<keyword evidence="2" id="KW-0863">Zinc-finger</keyword>
<evidence type="ECO:0000256" key="3">
    <source>
        <dbReference type="ARBA" id="ARBA00022833"/>
    </source>
</evidence>
<gene>
    <name evidence="6" type="ORF">NB063_06695</name>
</gene>
<dbReference type="InterPro" id="IPR000962">
    <property type="entry name" value="Znf_DskA_TraR"/>
</dbReference>
<dbReference type="SUPFAM" id="SSF57716">
    <property type="entry name" value="Glucocorticoid receptor-like (DNA-binding domain)"/>
    <property type="match status" value="1"/>
</dbReference>
<dbReference type="PROSITE" id="PS51128">
    <property type="entry name" value="ZF_DKSA_2"/>
    <property type="match status" value="1"/>
</dbReference>
<organism evidence="6 7">
    <name type="scientific">Aporhodopirellula aestuarii</name>
    <dbReference type="NCBI Taxonomy" id="2950107"/>
    <lineage>
        <taxon>Bacteria</taxon>
        <taxon>Pseudomonadati</taxon>
        <taxon>Planctomycetota</taxon>
        <taxon>Planctomycetia</taxon>
        <taxon>Pirellulales</taxon>
        <taxon>Pirellulaceae</taxon>
        <taxon>Aporhodopirellula</taxon>
    </lineage>
</organism>
<feature type="domain" description="Zinc finger DksA/TraR C4-type" evidence="5">
    <location>
        <begin position="82"/>
        <end position="114"/>
    </location>
</feature>
<evidence type="ECO:0000256" key="2">
    <source>
        <dbReference type="ARBA" id="ARBA00022771"/>
    </source>
</evidence>
<comment type="caution">
    <text evidence="6">The sequence shown here is derived from an EMBL/GenBank/DDBJ whole genome shotgun (WGS) entry which is preliminary data.</text>
</comment>
<evidence type="ECO:0000259" key="5">
    <source>
        <dbReference type="Pfam" id="PF01258"/>
    </source>
</evidence>
<dbReference type="EMBL" id="JAMQBK010000021">
    <property type="protein sequence ID" value="MCM2370310.1"/>
    <property type="molecule type" value="Genomic_DNA"/>
</dbReference>
<dbReference type="Proteomes" id="UP001202961">
    <property type="component" value="Unassembled WGS sequence"/>
</dbReference>